<evidence type="ECO:0000313" key="3">
    <source>
        <dbReference type="Proteomes" id="UP001549097"/>
    </source>
</evidence>
<protein>
    <submittedName>
        <fullName evidence="2">UPF0716 family protein affecting phage T7 exclusion</fullName>
    </submittedName>
</protein>
<feature type="transmembrane region" description="Helical" evidence="1">
    <location>
        <begin position="6"/>
        <end position="25"/>
    </location>
</feature>
<dbReference type="Proteomes" id="UP001549097">
    <property type="component" value="Unassembled WGS sequence"/>
</dbReference>
<reference evidence="2 3" key="1">
    <citation type="submission" date="2024-06" db="EMBL/GenBank/DDBJ databases">
        <title>Genomic Encyclopedia of Type Strains, Phase IV (KMG-IV): sequencing the most valuable type-strain genomes for metagenomic binning, comparative biology and taxonomic classification.</title>
        <authorList>
            <person name="Goeker M."/>
        </authorList>
    </citation>
    <scope>NUCLEOTIDE SEQUENCE [LARGE SCALE GENOMIC DNA]</scope>
    <source>
        <strain evidence="2 3">DSM 100124</strain>
    </source>
</reference>
<dbReference type="RefSeq" id="WP_198768480.1">
    <property type="nucleotide sequence ID" value="NZ_JAEACF010000001.1"/>
</dbReference>
<organism evidence="2 3">
    <name type="scientific">Fictibacillus halophilus</name>
    <dbReference type="NCBI Taxonomy" id="1610490"/>
    <lineage>
        <taxon>Bacteria</taxon>
        <taxon>Bacillati</taxon>
        <taxon>Bacillota</taxon>
        <taxon>Bacilli</taxon>
        <taxon>Bacillales</taxon>
        <taxon>Fictibacillaceae</taxon>
        <taxon>Fictibacillus</taxon>
    </lineage>
</organism>
<evidence type="ECO:0000256" key="1">
    <source>
        <dbReference type="SAM" id="Phobius"/>
    </source>
</evidence>
<dbReference type="EMBL" id="JBEPMP010000001">
    <property type="protein sequence ID" value="MET3726914.1"/>
    <property type="molecule type" value="Genomic_DNA"/>
</dbReference>
<feature type="transmembrane region" description="Helical" evidence="1">
    <location>
        <begin position="32"/>
        <end position="55"/>
    </location>
</feature>
<feature type="transmembrane region" description="Helical" evidence="1">
    <location>
        <begin position="103"/>
        <end position="123"/>
    </location>
</feature>
<keyword evidence="1" id="KW-0812">Transmembrane</keyword>
<name>A0ABV2LE99_9BACL</name>
<keyword evidence="1" id="KW-1133">Transmembrane helix</keyword>
<sequence>MTDKLISILLTILFISLLSLIFVGIDIPFPTTIIMLLLLTNAITAFFSIFVQRAIIERYNNSFVTNKNDVLSLIYKYTTLAFYGLNHAVQSVLSLIPWIINKFLALLFFFVLLINWWILLIMYNE</sequence>
<keyword evidence="3" id="KW-1185">Reference proteome</keyword>
<evidence type="ECO:0000313" key="2">
    <source>
        <dbReference type="EMBL" id="MET3726914.1"/>
    </source>
</evidence>
<comment type="caution">
    <text evidence="2">The sequence shown here is derived from an EMBL/GenBank/DDBJ whole genome shotgun (WGS) entry which is preliminary data.</text>
</comment>
<gene>
    <name evidence="2" type="ORF">ABID52_000495</name>
</gene>
<feature type="transmembrane region" description="Helical" evidence="1">
    <location>
        <begin position="75"/>
        <end position="96"/>
    </location>
</feature>
<keyword evidence="1" id="KW-0472">Membrane</keyword>
<proteinExistence type="predicted"/>
<accession>A0ABV2LE99</accession>